<dbReference type="GO" id="GO:0005634">
    <property type="term" value="C:nucleus"/>
    <property type="evidence" value="ECO:0007669"/>
    <property type="project" value="TreeGrafter"/>
</dbReference>
<keyword evidence="4" id="KW-1185">Reference proteome</keyword>
<evidence type="ECO:0000259" key="2">
    <source>
        <dbReference type="PROSITE" id="PS51189"/>
    </source>
</evidence>
<dbReference type="GO" id="GO:0031932">
    <property type="term" value="C:TORC2 complex"/>
    <property type="evidence" value="ECO:0007669"/>
    <property type="project" value="TreeGrafter"/>
</dbReference>
<dbReference type="PANTHER" id="PTHR11139">
    <property type="entry name" value="ATAXIA TELANGIECTASIA MUTATED ATM -RELATED"/>
    <property type="match status" value="1"/>
</dbReference>
<dbReference type="Pfam" id="PF02259">
    <property type="entry name" value="FAT"/>
    <property type="match status" value="1"/>
</dbReference>
<accession>A0A7J0H188</accession>
<dbReference type="GO" id="GO:0004674">
    <property type="term" value="F:protein serine/threonine kinase activity"/>
    <property type="evidence" value="ECO:0007669"/>
    <property type="project" value="TreeGrafter"/>
</dbReference>
<feature type="chain" id="PRO_5029739061" evidence="1">
    <location>
        <begin position="19"/>
        <end position="464"/>
    </location>
</feature>
<gene>
    <name evidence="3" type="ORF">Acr_26g0001230</name>
</gene>
<dbReference type="GO" id="GO:0005737">
    <property type="term" value="C:cytoplasm"/>
    <property type="evidence" value="ECO:0007669"/>
    <property type="project" value="TreeGrafter"/>
</dbReference>
<dbReference type="InterPro" id="IPR014009">
    <property type="entry name" value="PIK_FAT"/>
</dbReference>
<dbReference type="PANTHER" id="PTHR11139:SF9">
    <property type="entry name" value="SERINE_THREONINE-PROTEIN KINASE MTOR"/>
    <property type="match status" value="1"/>
</dbReference>
<sequence length="464" mass="52239">MLDGWKVQVWQALLAVRALVLPPIEDVETWLKFASLCRKSGRISQARSTLVQLLQFDPETCPENMRYHGPPQVILAYLKYQWSLGEDHKRREAFARLQDLAMELSISPNIQQVSPTGLMGVSNGPLLARVYLKLGTWQWALSPGLDDDSVKEILNTFRNATHCASKWAKAWHTWALFNTAVMSQYTVRGFSAADKFVVAAVTGYFHSIACAANAKGVDDSLQSRLTEEWNFRRRSRGGRSQVWRNGSGRTVERRRLGVLPRCVILLTIVSEKVRRKRLGEQSRSLGDERDESRERETISEIGIVTWVGMSGLQFAAVANPVVMRNVLGRVPFLSLEEAYAFVQQEESRRCATLQTPPSDRSALIATPQRGKLQTGTSNGANDRESLRCDYCQNTGHTRNFCWKLHRRPPCGEGVDVVVVVEVPCVLRLKPMFQSLQLLLLRLVLGSYLSRLVVFLKGRGKLSGI</sequence>
<dbReference type="AlphaFoldDB" id="A0A7J0H188"/>
<evidence type="ECO:0000256" key="1">
    <source>
        <dbReference type="SAM" id="SignalP"/>
    </source>
</evidence>
<name>A0A7J0H188_9ERIC</name>
<evidence type="ECO:0000313" key="3">
    <source>
        <dbReference type="EMBL" id="GFZ16853.1"/>
    </source>
</evidence>
<dbReference type="OrthoDB" id="1741265at2759"/>
<dbReference type="InterPro" id="IPR050517">
    <property type="entry name" value="DDR_Repair_Kinase"/>
</dbReference>
<reference evidence="3 4" key="1">
    <citation type="submission" date="2019-07" db="EMBL/GenBank/DDBJ databases">
        <title>De Novo Assembly of kiwifruit Actinidia rufa.</title>
        <authorList>
            <person name="Sugita-Konishi S."/>
            <person name="Sato K."/>
            <person name="Mori E."/>
            <person name="Abe Y."/>
            <person name="Kisaki G."/>
            <person name="Hamano K."/>
            <person name="Suezawa K."/>
            <person name="Otani M."/>
            <person name="Fukuda T."/>
            <person name="Manabe T."/>
            <person name="Gomi K."/>
            <person name="Tabuchi M."/>
            <person name="Akimitsu K."/>
            <person name="Kataoka I."/>
        </authorList>
    </citation>
    <scope>NUCLEOTIDE SEQUENCE [LARGE SCALE GENOMIC DNA]</scope>
    <source>
        <strain evidence="4">cv. Fuchu</strain>
    </source>
</reference>
<evidence type="ECO:0000313" key="4">
    <source>
        <dbReference type="Proteomes" id="UP000585474"/>
    </source>
</evidence>
<dbReference type="PROSITE" id="PS51189">
    <property type="entry name" value="FAT"/>
    <property type="match status" value="1"/>
</dbReference>
<dbReference type="Proteomes" id="UP000585474">
    <property type="component" value="Unassembled WGS sequence"/>
</dbReference>
<dbReference type="GO" id="GO:0031929">
    <property type="term" value="P:TOR signaling"/>
    <property type="evidence" value="ECO:0007669"/>
    <property type="project" value="TreeGrafter"/>
</dbReference>
<dbReference type="EMBL" id="BJWL01000026">
    <property type="protein sequence ID" value="GFZ16853.1"/>
    <property type="molecule type" value="Genomic_DNA"/>
</dbReference>
<organism evidence="3 4">
    <name type="scientific">Actinidia rufa</name>
    <dbReference type="NCBI Taxonomy" id="165716"/>
    <lineage>
        <taxon>Eukaryota</taxon>
        <taxon>Viridiplantae</taxon>
        <taxon>Streptophyta</taxon>
        <taxon>Embryophyta</taxon>
        <taxon>Tracheophyta</taxon>
        <taxon>Spermatophyta</taxon>
        <taxon>Magnoliopsida</taxon>
        <taxon>eudicotyledons</taxon>
        <taxon>Gunneridae</taxon>
        <taxon>Pentapetalae</taxon>
        <taxon>asterids</taxon>
        <taxon>Ericales</taxon>
        <taxon>Actinidiaceae</taxon>
        <taxon>Actinidia</taxon>
    </lineage>
</organism>
<dbReference type="GO" id="GO:0016242">
    <property type="term" value="P:negative regulation of macroautophagy"/>
    <property type="evidence" value="ECO:0007669"/>
    <property type="project" value="TreeGrafter"/>
</dbReference>
<protein>
    <submittedName>
        <fullName evidence="3">Target of rapamycin</fullName>
    </submittedName>
</protein>
<comment type="caution">
    <text evidence="3">The sequence shown here is derived from an EMBL/GenBank/DDBJ whole genome shotgun (WGS) entry which is preliminary data.</text>
</comment>
<feature type="domain" description="FAT" evidence="2">
    <location>
        <begin position="1"/>
        <end position="273"/>
    </location>
</feature>
<dbReference type="InterPro" id="IPR003151">
    <property type="entry name" value="PIK-rel_kinase_FAT"/>
</dbReference>
<feature type="signal peptide" evidence="1">
    <location>
        <begin position="1"/>
        <end position="18"/>
    </location>
</feature>
<proteinExistence type="predicted"/>
<dbReference type="GO" id="GO:0031931">
    <property type="term" value="C:TORC1 complex"/>
    <property type="evidence" value="ECO:0007669"/>
    <property type="project" value="TreeGrafter"/>
</dbReference>
<keyword evidence="1" id="KW-0732">Signal</keyword>